<dbReference type="Gene3D" id="3.40.50.300">
    <property type="entry name" value="P-loop containing nucleotide triphosphate hydrolases"/>
    <property type="match status" value="2"/>
</dbReference>
<dbReference type="KEGG" id="cchl:FPL14_17150"/>
<dbReference type="InterPro" id="IPR017871">
    <property type="entry name" value="ABC_transporter-like_CS"/>
</dbReference>
<evidence type="ECO:0000256" key="9">
    <source>
        <dbReference type="ARBA" id="ARBA00023136"/>
    </source>
</evidence>
<dbReference type="InterPro" id="IPR003439">
    <property type="entry name" value="ABC_transporter-like_ATP-bd"/>
</dbReference>
<dbReference type="InterPro" id="IPR027417">
    <property type="entry name" value="P-loop_NTPase"/>
</dbReference>
<evidence type="ECO:0000256" key="4">
    <source>
        <dbReference type="ARBA" id="ARBA00022597"/>
    </source>
</evidence>
<keyword evidence="4" id="KW-0762">Sugar transport</keyword>
<dbReference type="InterPro" id="IPR003593">
    <property type="entry name" value="AAA+_ATPase"/>
</dbReference>
<dbReference type="Proteomes" id="UP000515679">
    <property type="component" value="Chromosome"/>
</dbReference>
<reference evidence="11 12" key="1">
    <citation type="submission" date="2019-07" db="EMBL/GenBank/DDBJ databases">
        <authorList>
            <person name="Kim J.K."/>
            <person name="Cheong H.-M."/>
            <person name="Choi Y."/>
            <person name="Hwang K.J."/>
            <person name="Lee S."/>
            <person name="Choi C."/>
        </authorList>
    </citation>
    <scope>NUCLEOTIDE SEQUENCE [LARGE SCALE GENOMIC DNA]</scope>
    <source>
        <strain evidence="11 12">KS 22</strain>
    </source>
</reference>
<evidence type="ECO:0000256" key="3">
    <source>
        <dbReference type="ARBA" id="ARBA00022475"/>
    </source>
</evidence>
<dbReference type="FunFam" id="3.40.50.300:FF:000127">
    <property type="entry name" value="Ribose import ATP-binding protein RbsA"/>
    <property type="match status" value="1"/>
</dbReference>
<feature type="domain" description="ABC transporter" evidence="10">
    <location>
        <begin position="8"/>
        <end position="245"/>
    </location>
</feature>
<evidence type="ECO:0000256" key="5">
    <source>
        <dbReference type="ARBA" id="ARBA00022737"/>
    </source>
</evidence>
<feature type="domain" description="ABC transporter" evidence="10">
    <location>
        <begin position="252"/>
        <end position="499"/>
    </location>
</feature>
<evidence type="ECO:0000256" key="7">
    <source>
        <dbReference type="ARBA" id="ARBA00022840"/>
    </source>
</evidence>
<sequence length="511" mass="56391">MANSEYVLELKGITKIFPGVKALDDVYFKLKPGEIHALMGENGAGKSTFIKVITGVHSPEEGEMYLNGRKVEFHHPTDAQKAGIAAIYQHVTCYPDLSVTENIFMGHEKIQRGTRRIRWSEMHEEAGKLLKELGASFSPKTLMGALSVAEQQIVEIAKALSVDAKIIIMDEPTAALTKNESEELYRIAERLRDNGASIIFISHRFEDMYRLASKVTVFRDSRYIGTWNVDEISNSDLIIAMVGREISQLFPKKEADIGEELLRLEGLGKTGYFADVSFSLRRGEILGLTGLVGAGRTEVCQTLFGVERFDKGKVFFKGKELKVRNPRDAMEQGIGYLPEDRQKQGLVLQWGIGRNITLPTLSRFASKGMVNSRKELDIAKRLAEKVSVKAKSVFDLASSLSGGNQQKVVFAKLLTAELDVLILDEPTKGVDVGAKSAIYEMISDLACAGYGIILVSSEMPEIIGMCDRVAVMREGRVTAMLDRKGLTQEAILEASMDDTAPNTDGKRWAGA</sequence>
<keyword evidence="6" id="KW-0547">Nucleotide-binding</keyword>
<dbReference type="EMBL" id="CP041969">
    <property type="protein sequence ID" value="QMV42720.1"/>
    <property type="molecule type" value="Genomic_DNA"/>
</dbReference>
<dbReference type="PROSITE" id="PS50893">
    <property type="entry name" value="ABC_TRANSPORTER_2"/>
    <property type="match status" value="2"/>
</dbReference>
<evidence type="ECO:0000256" key="8">
    <source>
        <dbReference type="ARBA" id="ARBA00022967"/>
    </source>
</evidence>
<keyword evidence="9" id="KW-0472">Membrane</keyword>
<dbReference type="RefSeq" id="WP_182298949.1">
    <property type="nucleotide sequence ID" value="NZ_CP041969.1"/>
</dbReference>
<organism evidence="11 12">
    <name type="scientific">Cohnella cholangitidis</name>
    <dbReference type="NCBI Taxonomy" id="2598458"/>
    <lineage>
        <taxon>Bacteria</taxon>
        <taxon>Bacillati</taxon>
        <taxon>Bacillota</taxon>
        <taxon>Bacilli</taxon>
        <taxon>Bacillales</taxon>
        <taxon>Paenibacillaceae</taxon>
        <taxon>Cohnella</taxon>
    </lineage>
</organism>
<keyword evidence="12" id="KW-1185">Reference proteome</keyword>
<dbReference type="PANTHER" id="PTHR43790:SF3">
    <property type="entry name" value="D-ALLOSE IMPORT ATP-BINDING PROTEIN ALSA-RELATED"/>
    <property type="match status" value="1"/>
</dbReference>
<dbReference type="Pfam" id="PF00005">
    <property type="entry name" value="ABC_tran"/>
    <property type="match status" value="2"/>
</dbReference>
<keyword evidence="2" id="KW-0813">Transport</keyword>
<keyword evidence="5" id="KW-0677">Repeat</keyword>
<dbReference type="GO" id="GO:0016887">
    <property type="term" value="F:ATP hydrolysis activity"/>
    <property type="evidence" value="ECO:0007669"/>
    <property type="project" value="InterPro"/>
</dbReference>
<name>A0A7G5C0I6_9BACL</name>
<protein>
    <submittedName>
        <fullName evidence="11">Sugar ABC transporter ATP-binding protein</fullName>
    </submittedName>
</protein>
<keyword evidence="3" id="KW-1003">Cell membrane</keyword>
<dbReference type="InterPro" id="IPR050107">
    <property type="entry name" value="ABC_carbohydrate_import_ATPase"/>
</dbReference>
<dbReference type="AlphaFoldDB" id="A0A7G5C0I6"/>
<dbReference type="GO" id="GO:0005524">
    <property type="term" value="F:ATP binding"/>
    <property type="evidence" value="ECO:0007669"/>
    <property type="project" value="UniProtKB-KW"/>
</dbReference>
<dbReference type="CDD" id="cd03216">
    <property type="entry name" value="ABC_Carb_Monos_I"/>
    <property type="match status" value="1"/>
</dbReference>
<dbReference type="CDD" id="cd03215">
    <property type="entry name" value="ABC_Carb_Monos_II"/>
    <property type="match status" value="1"/>
</dbReference>
<gene>
    <name evidence="11" type="ORF">FPL14_17150</name>
</gene>
<evidence type="ECO:0000313" key="12">
    <source>
        <dbReference type="Proteomes" id="UP000515679"/>
    </source>
</evidence>
<keyword evidence="7 11" id="KW-0067">ATP-binding</keyword>
<dbReference type="SMART" id="SM00382">
    <property type="entry name" value="AAA"/>
    <property type="match status" value="2"/>
</dbReference>
<evidence type="ECO:0000256" key="1">
    <source>
        <dbReference type="ARBA" id="ARBA00004202"/>
    </source>
</evidence>
<dbReference type="GO" id="GO:0005886">
    <property type="term" value="C:plasma membrane"/>
    <property type="evidence" value="ECO:0007669"/>
    <property type="project" value="UniProtKB-SubCell"/>
</dbReference>
<dbReference type="SUPFAM" id="SSF52540">
    <property type="entry name" value="P-loop containing nucleoside triphosphate hydrolases"/>
    <property type="match status" value="2"/>
</dbReference>
<proteinExistence type="predicted"/>
<evidence type="ECO:0000256" key="2">
    <source>
        <dbReference type="ARBA" id="ARBA00022448"/>
    </source>
</evidence>
<accession>A0A7G5C0I6</accession>
<keyword evidence="8" id="KW-1278">Translocase</keyword>
<evidence type="ECO:0000313" key="11">
    <source>
        <dbReference type="EMBL" id="QMV42720.1"/>
    </source>
</evidence>
<dbReference type="PROSITE" id="PS00211">
    <property type="entry name" value="ABC_TRANSPORTER_1"/>
    <property type="match status" value="1"/>
</dbReference>
<comment type="subcellular location">
    <subcellularLocation>
        <location evidence="1">Cell membrane</location>
        <topology evidence="1">Peripheral membrane protein</topology>
    </subcellularLocation>
</comment>
<dbReference type="PANTHER" id="PTHR43790">
    <property type="entry name" value="CARBOHYDRATE TRANSPORT ATP-BINDING PROTEIN MG119-RELATED"/>
    <property type="match status" value="1"/>
</dbReference>
<evidence type="ECO:0000256" key="6">
    <source>
        <dbReference type="ARBA" id="ARBA00022741"/>
    </source>
</evidence>
<evidence type="ECO:0000259" key="10">
    <source>
        <dbReference type="PROSITE" id="PS50893"/>
    </source>
</evidence>